<feature type="region of interest" description="Disordered" evidence="1">
    <location>
        <begin position="143"/>
        <end position="162"/>
    </location>
</feature>
<feature type="chain" id="PRO_5034809323" evidence="2">
    <location>
        <begin position="22"/>
        <end position="179"/>
    </location>
</feature>
<evidence type="ECO:0000256" key="2">
    <source>
        <dbReference type="SAM" id="SignalP"/>
    </source>
</evidence>
<comment type="caution">
    <text evidence="3">The sequence shown here is derived from an EMBL/GenBank/DDBJ whole genome shotgun (WGS) entry which is preliminary data.</text>
</comment>
<dbReference type="AlphaFoldDB" id="A0A8H8CRW4"/>
<protein>
    <submittedName>
        <fullName evidence="3">Uncharacterized protein</fullName>
    </submittedName>
</protein>
<gene>
    <name evidence="3" type="ORF">JR316_001221</name>
</gene>
<organism evidence="3">
    <name type="scientific">Psilocybe cubensis</name>
    <name type="common">Psychedelic mushroom</name>
    <name type="synonym">Stropharia cubensis</name>
    <dbReference type="NCBI Taxonomy" id="181762"/>
    <lineage>
        <taxon>Eukaryota</taxon>
        <taxon>Fungi</taxon>
        <taxon>Dikarya</taxon>
        <taxon>Basidiomycota</taxon>
        <taxon>Agaricomycotina</taxon>
        <taxon>Agaricomycetes</taxon>
        <taxon>Agaricomycetidae</taxon>
        <taxon>Agaricales</taxon>
        <taxon>Agaricineae</taxon>
        <taxon>Strophariaceae</taxon>
        <taxon>Psilocybe</taxon>
    </lineage>
</organism>
<reference evidence="3" key="1">
    <citation type="submission" date="2021-02" db="EMBL/GenBank/DDBJ databases">
        <title>Psilocybe cubensis genome.</title>
        <authorList>
            <person name="Mckernan K.J."/>
            <person name="Crawford S."/>
            <person name="Trippe A."/>
            <person name="Kane L.T."/>
            <person name="Mclaughlin S."/>
        </authorList>
    </citation>
    <scope>NUCLEOTIDE SEQUENCE [LARGE SCALE GENOMIC DNA]</scope>
    <source>
        <strain evidence="3">MGC-MH-2018</strain>
    </source>
</reference>
<evidence type="ECO:0000313" key="3">
    <source>
        <dbReference type="EMBL" id="KAG5174559.1"/>
    </source>
</evidence>
<dbReference type="EMBL" id="JAFIQS010000001">
    <property type="protein sequence ID" value="KAG5174559.1"/>
    <property type="molecule type" value="Genomic_DNA"/>
</dbReference>
<sequence>MPSYTRAAVLILFASYHLTIAAPVPDNSNQVNNAYTGTAGDASGGSVLSESNAPKSIFNGGNLLKLFSGNGGNGKSANSGTASAILPSSLQVGGSNTDGSSSGGTNANSVGNTYSGAGGIAKGGDTVASGGLLELFSDNAGSGGSASSGSAGSPVITTTTSTRKLGKSRIIRVVRMRSK</sequence>
<keyword evidence="2" id="KW-0732">Signal</keyword>
<name>A0A8H8CRW4_PSICU</name>
<proteinExistence type="predicted"/>
<feature type="signal peptide" evidence="2">
    <location>
        <begin position="1"/>
        <end position="21"/>
    </location>
</feature>
<evidence type="ECO:0000256" key="1">
    <source>
        <dbReference type="SAM" id="MobiDB-lite"/>
    </source>
</evidence>
<dbReference type="OrthoDB" id="2565300at2759"/>
<accession>A0A8H8CRW4</accession>